<dbReference type="OrthoDB" id="2409254at2759"/>
<dbReference type="EMBL" id="JAHRHY010000015">
    <property type="protein sequence ID" value="KAG9064030.1"/>
    <property type="molecule type" value="Genomic_DNA"/>
</dbReference>
<gene>
    <name evidence="1" type="ORF">KI688_004144</name>
</gene>
<proteinExistence type="predicted"/>
<sequence length="77" mass="9238">MKGNKLVRMATYTWQQQPVHRTKEIRKYKCITRFPHIRERLCILARHHMLLRDEDIRNLNVSDVFATLNHKNAHGST</sequence>
<dbReference type="AlphaFoldDB" id="A0A9P8BQ60"/>
<organism evidence="1 2">
    <name type="scientific">Linnemannia hyalina</name>
    <dbReference type="NCBI Taxonomy" id="64524"/>
    <lineage>
        <taxon>Eukaryota</taxon>
        <taxon>Fungi</taxon>
        <taxon>Fungi incertae sedis</taxon>
        <taxon>Mucoromycota</taxon>
        <taxon>Mortierellomycotina</taxon>
        <taxon>Mortierellomycetes</taxon>
        <taxon>Mortierellales</taxon>
        <taxon>Mortierellaceae</taxon>
        <taxon>Linnemannia</taxon>
    </lineage>
</organism>
<name>A0A9P8BQ60_9FUNG</name>
<dbReference type="Proteomes" id="UP000707451">
    <property type="component" value="Unassembled WGS sequence"/>
</dbReference>
<keyword evidence="2" id="KW-1185">Reference proteome</keyword>
<accession>A0A9P8BQ60</accession>
<reference evidence="1" key="1">
    <citation type="submission" date="2021-06" db="EMBL/GenBank/DDBJ databases">
        <title>Genome Sequence of Mortierella hyaline Strain SCG-10, a Cold-Adapted, Nitrate-Reducing Fungus Isolated from Soil in Minnesota, USA.</title>
        <authorList>
            <person name="Aldossari N."/>
        </authorList>
    </citation>
    <scope>NUCLEOTIDE SEQUENCE</scope>
    <source>
        <strain evidence="1">SCG-10</strain>
    </source>
</reference>
<comment type="caution">
    <text evidence="1">The sequence shown here is derived from an EMBL/GenBank/DDBJ whole genome shotgun (WGS) entry which is preliminary data.</text>
</comment>
<protein>
    <submittedName>
        <fullName evidence="1">Uncharacterized protein</fullName>
    </submittedName>
</protein>
<evidence type="ECO:0000313" key="2">
    <source>
        <dbReference type="Proteomes" id="UP000707451"/>
    </source>
</evidence>
<evidence type="ECO:0000313" key="1">
    <source>
        <dbReference type="EMBL" id="KAG9064030.1"/>
    </source>
</evidence>